<dbReference type="EMBL" id="QNUK01000062">
    <property type="protein sequence ID" value="KAF5904181.1"/>
    <property type="molecule type" value="Genomic_DNA"/>
</dbReference>
<protein>
    <submittedName>
        <fullName evidence="5">Urokinase plasminogen activator surface receptor-like</fullName>
    </submittedName>
</protein>
<comment type="subcellular location">
    <subcellularLocation>
        <location evidence="1">Secreted</location>
    </subcellularLocation>
</comment>
<dbReference type="InterPro" id="IPR016054">
    <property type="entry name" value="LY6_UPA_recep-like"/>
</dbReference>
<name>A0A8J4TUS0_CLAMG</name>
<proteinExistence type="predicted"/>
<accession>A0A8J4TUS0</accession>
<comment type="caution">
    <text evidence="5">The sequence shown here is derived from an EMBL/GenBank/DDBJ whole genome shotgun (WGS) entry which is preliminary data.</text>
</comment>
<dbReference type="PANTHER" id="PTHR20914">
    <property type="entry name" value="LY6/PLAUR DOMAIN-CONTAINING PROTEIN 8"/>
    <property type="match status" value="1"/>
</dbReference>
<dbReference type="Gene3D" id="2.10.60.10">
    <property type="entry name" value="CD59"/>
    <property type="match status" value="1"/>
</dbReference>
<evidence type="ECO:0000256" key="3">
    <source>
        <dbReference type="SAM" id="SignalP"/>
    </source>
</evidence>
<reference evidence="5" key="1">
    <citation type="submission" date="2020-07" db="EMBL/GenBank/DDBJ databases">
        <title>Clarias magur genome sequencing, assembly and annotation.</title>
        <authorList>
            <person name="Kushwaha B."/>
            <person name="Kumar R."/>
            <person name="Das P."/>
            <person name="Joshi C.G."/>
            <person name="Kumar D."/>
            <person name="Nagpure N.S."/>
            <person name="Pandey M."/>
            <person name="Agarwal S."/>
            <person name="Srivastava S."/>
            <person name="Singh M."/>
            <person name="Sahoo L."/>
            <person name="Jayasankar P."/>
            <person name="Meher P.K."/>
            <person name="Koringa P.G."/>
            <person name="Iquebal M.A."/>
            <person name="Das S.P."/>
            <person name="Bit A."/>
            <person name="Patnaik S."/>
            <person name="Patel N."/>
            <person name="Shah T.M."/>
            <person name="Hinsu A."/>
            <person name="Jena J.K."/>
        </authorList>
    </citation>
    <scope>NUCLEOTIDE SEQUENCE</scope>
    <source>
        <strain evidence="5">CIFAMagur01</strain>
        <tissue evidence="5">Testis</tissue>
    </source>
</reference>
<organism evidence="5 6">
    <name type="scientific">Clarias magur</name>
    <name type="common">Asian catfish</name>
    <name type="synonym">Macropteronotus magur</name>
    <dbReference type="NCBI Taxonomy" id="1594786"/>
    <lineage>
        <taxon>Eukaryota</taxon>
        <taxon>Metazoa</taxon>
        <taxon>Chordata</taxon>
        <taxon>Craniata</taxon>
        <taxon>Vertebrata</taxon>
        <taxon>Euteleostomi</taxon>
        <taxon>Actinopterygii</taxon>
        <taxon>Neopterygii</taxon>
        <taxon>Teleostei</taxon>
        <taxon>Ostariophysi</taxon>
        <taxon>Siluriformes</taxon>
        <taxon>Clariidae</taxon>
        <taxon>Clarias</taxon>
    </lineage>
</organism>
<keyword evidence="6" id="KW-1185">Reference proteome</keyword>
<feature type="chain" id="PRO_5035159615" evidence="3">
    <location>
        <begin position="20"/>
        <end position="136"/>
    </location>
</feature>
<dbReference type="OrthoDB" id="5945173at2759"/>
<dbReference type="SUPFAM" id="SSF57302">
    <property type="entry name" value="Snake toxin-like"/>
    <property type="match status" value="1"/>
</dbReference>
<keyword evidence="5" id="KW-0675">Receptor</keyword>
<dbReference type="Pfam" id="PF00021">
    <property type="entry name" value="UPAR_LY6"/>
    <property type="match status" value="1"/>
</dbReference>
<dbReference type="InterPro" id="IPR050918">
    <property type="entry name" value="CNF-like_PLA2_Inhibitor"/>
</dbReference>
<dbReference type="Proteomes" id="UP000727407">
    <property type="component" value="Unassembled WGS sequence"/>
</dbReference>
<feature type="domain" description="UPAR/Ly6" evidence="4">
    <location>
        <begin position="22"/>
        <end position="95"/>
    </location>
</feature>
<keyword evidence="3" id="KW-0732">Signal</keyword>
<dbReference type="PANTHER" id="PTHR20914:SF9">
    <property type="entry name" value="COILED, ISOFORM A"/>
    <property type="match status" value="1"/>
</dbReference>
<feature type="non-terminal residue" evidence="5">
    <location>
        <position position="1"/>
    </location>
</feature>
<evidence type="ECO:0000313" key="6">
    <source>
        <dbReference type="Proteomes" id="UP000727407"/>
    </source>
</evidence>
<dbReference type="AlphaFoldDB" id="A0A8J4TUS0"/>
<dbReference type="GO" id="GO:0005576">
    <property type="term" value="C:extracellular region"/>
    <property type="evidence" value="ECO:0007669"/>
    <property type="project" value="UniProtKB-SubCell"/>
</dbReference>
<evidence type="ECO:0000256" key="1">
    <source>
        <dbReference type="ARBA" id="ARBA00004613"/>
    </source>
</evidence>
<sequence>MKTQSTLLFISMLFSEALSLTCLEFVPSSGKCEQTTCRDQCLTATYSVYVNGAKLSHTSLKTCGMPEMCTGASMNLGEVKVNSNVKCCKTDFCNTETLPETRKQTHNDKKCFTCNANDCSGTVQCEGSEDRCIAAS</sequence>
<feature type="signal peptide" evidence="3">
    <location>
        <begin position="1"/>
        <end position="19"/>
    </location>
</feature>
<gene>
    <name evidence="5" type="ORF">DAT39_006146</name>
</gene>
<evidence type="ECO:0000256" key="2">
    <source>
        <dbReference type="ARBA" id="ARBA00022525"/>
    </source>
</evidence>
<dbReference type="InterPro" id="IPR045860">
    <property type="entry name" value="Snake_toxin-like_sf"/>
</dbReference>
<keyword evidence="2" id="KW-0964">Secreted</keyword>
<evidence type="ECO:0000259" key="4">
    <source>
        <dbReference type="Pfam" id="PF00021"/>
    </source>
</evidence>
<evidence type="ECO:0000313" key="5">
    <source>
        <dbReference type="EMBL" id="KAF5904181.1"/>
    </source>
</evidence>